<dbReference type="Pfam" id="PF25917">
    <property type="entry name" value="BSH_RND"/>
    <property type="match status" value="1"/>
</dbReference>
<dbReference type="InterPro" id="IPR058626">
    <property type="entry name" value="MdtA-like_b-barrel"/>
</dbReference>
<dbReference type="RefSeq" id="WP_057834615.1">
    <property type="nucleotide sequence ID" value="NZ_LLXZ01000046.1"/>
</dbReference>
<name>A0A0R3LU47_9BRAD</name>
<evidence type="ECO:0000256" key="1">
    <source>
        <dbReference type="ARBA" id="ARBA00004236"/>
    </source>
</evidence>
<evidence type="ECO:0000256" key="4">
    <source>
        <dbReference type="ARBA" id="ARBA00022519"/>
    </source>
</evidence>
<dbReference type="Pfam" id="PF25876">
    <property type="entry name" value="HH_MFP_RND"/>
    <property type="match status" value="1"/>
</dbReference>
<dbReference type="GO" id="GO:0015562">
    <property type="term" value="F:efflux transmembrane transporter activity"/>
    <property type="evidence" value="ECO:0007669"/>
    <property type="project" value="TreeGrafter"/>
</dbReference>
<evidence type="ECO:0000256" key="5">
    <source>
        <dbReference type="ARBA" id="ARBA00023136"/>
    </source>
</evidence>
<dbReference type="InterPro" id="IPR058637">
    <property type="entry name" value="YknX-like_C"/>
</dbReference>
<dbReference type="Gene3D" id="1.10.287.470">
    <property type="entry name" value="Helix hairpin bin"/>
    <property type="match status" value="1"/>
</dbReference>
<dbReference type="Proteomes" id="UP000050863">
    <property type="component" value="Unassembled WGS sequence"/>
</dbReference>
<evidence type="ECO:0000259" key="8">
    <source>
        <dbReference type="Pfam" id="PF25917"/>
    </source>
</evidence>
<comment type="similarity">
    <text evidence="2">Belongs to the membrane fusion protein (MFP) (TC 8.A.1) family.</text>
</comment>
<evidence type="ECO:0000313" key="12">
    <source>
        <dbReference type="Proteomes" id="UP000050863"/>
    </source>
</evidence>
<evidence type="ECO:0000256" key="3">
    <source>
        <dbReference type="ARBA" id="ARBA00022475"/>
    </source>
</evidence>
<dbReference type="InterPro" id="IPR058625">
    <property type="entry name" value="MdtA-like_BSH"/>
</dbReference>
<dbReference type="SUPFAM" id="SSF111369">
    <property type="entry name" value="HlyD-like secretion proteins"/>
    <property type="match status" value="1"/>
</dbReference>
<evidence type="ECO:0000256" key="2">
    <source>
        <dbReference type="ARBA" id="ARBA00009477"/>
    </source>
</evidence>
<dbReference type="Pfam" id="PF25944">
    <property type="entry name" value="Beta-barrel_RND"/>
    <property type="match status" value="1"/>
</dbReference>
<dbReference type="Gene3D" id="2.40.50.100">
    <property type="match status" value="1"/>
</dbReference>
<dbReference type="PANTHER" id="PTHR30469:SF36">
    <property type="entry name" value="BLL3903 PROTEIN"/>
    <property type="match status" value="1"/>
</dbReference>
<evidence type="ECO:0000256" key="6">
    <source>
        <dbReference type="SAM" id="Coils"/>
    </source>
</evidence>
<sequence length="376" mass="39784">MKKRSVILLVGAIAIATAAGFITRSSWMGGSSNAQGPQRPRMVSVELAKAERKSMPVDVDAIGMVTPISSVALKSRLETTIVAVHFEDGAKVNEGDLLFTLDSRQIDAQIEQAEGVLAKDQAQLEGAQRDLRRFNDLVSKGATTQVNVDNARTQSDILTGTIKADQAALDNLKVQKSYTTIRAPFSGRIGVANVKVGNFVRPADTTPLAVINQMAPVYVTFTVPQRVLVDLRGSMAKGASGVTATIPGSQHSESGKVAMVENTVDQTTGMVTVRGIMANEKEALWPGTLVATKLIIRSEDSIVVPTVAVQRSQSGNFVFMVKDGVAKVQPVKVDRTAQGMSVISEGLSGGESVVVDGQLLLSDGSRVEARVKKAGA</sequence>
<dbReference type="AlphaFoldDB" id="A0A0R3LU47"/>
<dbReference type="Gene3D" id="2.40.30.170">
    <property type="match status" value="1"/>
</dbReference>
<keyword evidence="6" id="KW-0175">Coiled coil</keyword>
<keyword evidence="4" id="KW-0997">Cell inner membrane</keyword>
<evidence type="ECO:0000259" key="9">
    <source>
        <dbReference type="Pfam" id="PF25944"/>
    </source>
</evidence>
<evidence type="ECO:0000313" key="11">
    <source>
        <dbReference type="EMBL" id="KRR11498.1"/>
    </source>
</evidence>
<comment type="subcellular location">
    <subcellularLocation>
        <location evidence="1">Cell membrane</location>
    </subcellularLocation>
</comment>
<keyword evidence="5" id="KW-0472">Membrane</keyword>
<dbReference type="PANTHER" id="PTHR30469">
    <property type="entry name" value="MULTIDRUG RESISTANCE PROTEIN MDTA"/>
    <property type="match status" value="1"/>
</dbReference>
<feature type="domain" description="Multidrug resistance protein MdtA-like barrel-sandwich hybrid" evidence="8">
    <location>
        <begin position="71"/>
        <end position="211"/>
    </location>
</feature>
<feature type="domain" description="Multidrug resistance protein MdtA-like beta-barrel" evidence="9">
    <location>
        <begin position="216"/>
        <end position="293"/>
    </location>
</feature>
<evidence type="ECO:0000259" key="10">
    <source>
        <dbReference type="Pfam" id="PF25989"/>
    </source>
</evidence>
<protein>
    <submittedName>
        <fullName evidence="11">Hemolysin D</fullName>
    </submittedName>
</protein>
<dbReference type="EMBL" id="LLXZ01000046">
    <property type="protein sequence ID" value="KRR11498.1"/>
    <property type="molecule type" value="Genomic_DNA"/>
</dbReference>
<organism evidence="11 12">
    <name type="scientific">Bradyrhizobium jicamae</name>
    <dbReference type="NCBI Taxonomy" id="280332"/>
    <lineage>
        <taxon>Bacteria</taxon>
        <taxon>Pseudomonadati</taxon>
        <taxon>Pseudomonadota</taxon>
        <taxon>Alphaproteobacteria</taxon>
        <taxon>Hyphomicrobiales</taxon>
        <taxon>Nitrobacteraceae</taxon>
        <taxon>Bradyrhizobium</taxon>
    </lineage>
</organism>
<dbReference type="STRING" id="280332.CQ12_22035"/>
<proteinExistence type="inferred from homology"/>
<feature type="domain" description="YknX-like C-terminal permuted SH3-like" evidence="10">
    <location>
        <begin position="302"/>
        <end position="368"/>
    </location>
</feature>
<keyword evidence="3" id="KW-1003">Cell membrane</keyword>
<dbReference type="NCBIfam" id="TIGR01730">
    <property type="entry name" value="RND_mfp"/>
    <property type="match status" value="1"/>
</dbReference>
<dbReference type="InterPro" id="IPR006143">
    <property type="entry name" value="RND_pump_MFP"/>
</dbReference>
<gene>
    <name evidence="11" type="ORF">CQ12_22035</name>
</gene>
<dbReference type="OrthoDB" id="9783047at2"/>
<feature type="domain" description="Multidrug resistance protein MdtA-like alpha-helical hairpin" evidence="7">
    <location>
        <begin position="110"/>
        <end position="179"/>
    </location>
</feature>
<reference evidence="11 12" key="1">
    <citation type="submission" date="2014-03" db="EMBL/GenBank/DDBJ databases">
        <title>Bradyrhizobium valentinum sp. nov., isolated from effective nodules of Lupinus mariae-josephae, a lupine endemic of basic-lime soils in Eastern Spain.</title>
        <authorList>
            <person name="Duran D."/>
            <person name="Rey L."/>
            <person name="Navarro A."/>
            <person name="Busquets A."/>
            <person name="Imperial J."/>
            <person name="Ruiz-Argueso T."/>
        </authorList>
    </citation>
    <scope>NUCLEOTIDE SEQUENCE [LARGE SCALE GENOMIC DNA]</scope>
    <source>
        <strain evidence="11 12">PAC68</strain>
    </source>
</reference>
<dbReference type="InterPro" id="IPR058624">
    <property type="entry name" value="MdtA-like_HH"/>
</dbReference>
<keyword evidence="12" id="KW-1185">Reference proteome</keyword>
<feature type="coiled-coil region" evidence="6">
    <location>
        <begin position="110"/>
        <end position="137"/>
    </location>
</feature>
<accession>A0A0R3LU47</accession>
<dbReference type="GO" id="GO:1990281">
    <property type="term" value="C:efflux pump complex"/>
    <property type="evidence" value="ECO:0007669"/>
    <property type="project" value="TreeGrafter"/>
</dbReference>
<dbReference type="Gene3D" id="2.40.420.20">
    <property type="match status" value="1"/>
</dbReference>
<dbReference type="Pfam" id="PF25989">
    <property type="entry name" value="YknX_C"/>
    <property type="match status" value="1"/>
</dbReference>
<comment type="caution">
    <text evidence="11">The sequence shown here is derived from an EMBL/GenBank/DDBJ whole genome shotgun (WGS) entry which is preliminary data.</text>
</comment>
<evidence type="ECO:0000259" key="7">
    <source>
        <dbReference type="Pfam" id="PF25876"/>
    </source>
</evidence>